<evidence type="ECO:0000313" key="2">
    <source>
        <dbReference type="Proteomes" id="UP000280008"/>
    </source>
</evidence>
<name>A0A495IIB1_9MICO</name>
<dbReference type="GO" id="GO:0008757">
    <property type="term" value="F:S-adenosylmethionine-dependent methyltransferase activity"/>
    <property type="evidence" value="ECO:0007669"/>
    <property type="project" value="InterPro"/>
</dbReference>
<dbReference type="EMBL" id="RBKS01000001">
    <property type="protein sequence ID" value="RKR74846.1"/>
    <property type="molecule type" value="Genomic_DNA"/>
</dbReference>
<accession>A0A495IIB1</accession>
<dbReference type="InterPro" id="IPR029063">
    <property type="entry name" value="SAM-dependent_MTases_sf"/>
</dbReference>
<sequence length="203" mass="22804">MSPSAAGLHEHFEQEHALHDDPWSVTSRWYEIRKRAITLASLPDEHYGQVLEVGCSIGVLTEELARRVDRVLAVDVAESALSRARERLAPLTHVEVARVDVGEGLPPGPWDLIVLSEVAYYLSRDRLSDLVSRIEEQLAPTGVLLACHWRRDEPDFVQTGDAVHRLIAFESMLSRLVHHEEADFVLDVFGVDDRSVARRTGIV</sequence>
<gene>
    <name evidence="1" type="ORF">C8E83_1977</name>
</gene>
<dbReference type="Pfam" id="PF05401">
    <property type="entry name" value="NodS"/>
    <property type="match status" value="1"/>
</dbReference>
<dbReference type="SUPFAM" id="SSF53335">
    <property type="entry name" value="S-adenosyl-L-methionine-dependent methyltransferases"/>
    <property type="match status" value="1"/>
</dbReference>
<dbReference type="AlphaFoldDB" id="A0A495IIB1"/>
<evidence type="ECO:0000313" key="1">
    <source>
        <dbReference type="EMBL" id="RKR74846.1"/>
    </source>
</evidence>
<dbReference type="GO" id="GO:0009312">
    <property type="term" value="P:oligosaccharide biosynthetic process"/>
    <property type="evidence" value="ECO:0007669"/>
    <property type="project" value="InterPro"/>
</dbReference>
<organism evidence="1 2">
    <name type="scientific">Frondihabitans australicus</name>
    <dbReference type="NCBI Taxonomy" id="386892"/>
    <lineage>
        <taxon>Bacteria</taxon>
        <taxon>Bacillati</taxon>
        <taxon>Actinomycetota</taxon>
        <taxon>Actinomycetes</taxon>
        <taxon>Micrococcales</taxon>
        <taxon>Microbacteriaceae</taxon>
        <taxon>Frondihabitans</taxon>
    </lineage>
</organism>
<dbReference type="PANTHER" id="PTHR43861:SF1">
    <property type="entry name" value="TRANS-ACONITATE 2-METHYLTRANSFERASE"/>
    <property type="match status" value="1"/>
</dbReference>
<proteinExistence type="predicted"/>
<protein>
    <submittedName>
        <fullName evidence="1">Nodulation protein S (NodS)</fullName>
    </submittedName>
</protein>
<dbReference type="RefSeq" id="WP_121369708.1">
    <property type="nucleotide sequence ID" value="NZ_RBKS01000001.1"/>
</dbReference>
<dbReference type="InterPro" id="IPR008715">
    <property type="entry name" value="SAM-MeTfrase_NodS-like"/>
</dbReference>
<dbReference type="Gene3D" id="3.40.50.150">
    <property type="entry name" value="Vaccinia Virus protein VP39"/>
    <property type="match status" value="1"/>
</dbReference>
<keyword evidence="2" id="KW-1185">Reference proteome</keyword>
<comment type="caution">
    <text evidence="1">The sequence shown here is derived from an EMBL/GenBank/DDBJ whole genome shotgun (WGS) entry which is preliminary data.</text>
</comment>
<dbReference type="CDD" id="cd02440">
    <property type="entry name" value="AdoMet_MTases"/>
    <property type="match status" value="1"/>
</dbReference>
<dbReference type="Proteomes" id="UP000280008">
    <property type="component" value="Unassembled WGS sequence"/>
</dbReference>
<dbReference type="PANTHER" id="PTHR43861">
    <property type="entry name" value="TRANS-ACONITATE 2-METHYLTRANSFERASE-RELATED"/>
    <property type="match status" value="1"/>
</dbReference>
<reference evidence="1 2" key="1">
    <citation type="submission" date="2018-10" db="EMBL/GenBank/DDBJ databases">
        <title>Sequencing the genomes of 1000 actinobacteria strains.</title>
        <authorList>
            <person name="Klenk H.-P."/>
        </authorList>
    </citation>
    <scope>NUCLEOTIDE SEQUENCE [LARGE SCALE GENOMIC DNA]</scope>
    <source>
        <strain evidence="1 2">DSM 17894</strain>
    </source>
</reference>
<dbReference type="OrthoDB" id="116799at2"/>